<comment type="subcellular location">
    <subcellularLocation>
        <location evidence="4">Cell membrane</location>
    </subcellularLocation>
    <subcellularLocation>
        <location evidence="1">Membrane</location>
        <topology evidence="1">Multi-pass membrane protein</topology>
    </subcellularLocation>
</comment>
<feature type="transmembrane region" description="Helical" evidence="5">
    <location>
        <begin position="386"/>
        <end position="403"/>
    </location>
</feature>
<evidence type="ECO:0000313" key="6">
    <source>
        <dbReference type="EMBL" id="PXW88700.1"/>
    </source>
</evidence>
<protein>
    <submittedName>
        <fullName evidence="6">Stage V sporulation protein AF</fullName>
    </submittedName>
</protein>
<keyword evidence="5" id="KW-0812">Transmembrane</keyword>
<evidence type="ECO:0000256" key="3">
    <source>
        <dbReference type="ARBA" id="ARBA00023136"/>
    </source>
</evidence>
<dbReference type="EMBL" id="QJJQ01000003">
    <property type="protein sequence ID" value="PXW88700.1"/>
    <property type="molecule type" value="Genomic_DNA"/>
</dbReference>
<evidence type="ECO:0000256" key="5">
    <source>
        <dbReference type="SAM" id="Phobius"/>
    </source>
</evidence>
<dbReference type="InterPro" id="IPR004995">
    <property type="entry name" value="Spore_Ger"/>
</dbReference>
<dbReference type="PIRSF" id="PIRSF005690">
    <property type="entry name" value="GerBA"/>
    <property type="match status" value="1"/>
</dbReference>
<dbReference type="PANTHER" id="PTHR22550:SF9">
    <property type="entry name" value="STAGE V SPORULATION PROTEIN AF"/>
    <property type="match status" value="1"/>
</dbReference>
<keyword evidence="7" id="KW-1185">Reference proteome</keyword>
<dbReference type="GO" id="GO:0009847">
    <property type="term" value="P:spore germination"/>
    <property type="evidence" value="ECO:0007669"/>
    <property type="project" value="UniProtKB-UniRule"/>
</dbReference>
<comment type="caution">
    <text evidence="6">The sequence shown here is derived from an EMBL/GenBank/DDBJ whole genome shotgun (WGS) entry which is preliminary data.</text>
</comment>
<evidence type="ECO:0000256" key="4">
    <source>
        <dbReference type="PIRNR" id="PIRNR005690"/>
    </source>
</evidence>
<dbReference type="OrthoDB" id="9772630at2"/>
<dbReference type="GO" id="GO:0005886">
    <property type="term" value="C:plasma membrane"/>
    <property type="evidence" value="ECO:0007669"/>
    <property type="project" value="UniProtKB-SubCell"/>
</dbReference>
<feature type="transmembrane region" description="Helical" evidence="5">
    <location>
        <begin position="415"/>
        <end position="437"/>
    </location>
</feature>
<dbReference type="Proteomes" id="UP000247978">
    <property type="component" value="Unassembled WGS sequence"/>
</dbReference>
<evidence type="ECO:0000256" key="1">
    <source>
        <dbReference type="ARBA" id="ARBA00004141"/>
    </source>
</evidence>
<gene>
    <name evidence="6" type="ORF">DFR56_103205</name>
</gene>
<feature type="transmembrane region" description="Helical" evidence="5">
    <location>
        <begin position="292"/>
        <end position="313"/>
    </location>
</feature>
<keyword evidence="3 4" id="KW-0472">Membrane</keyword>
<accession>A0A2V3W405</accession>
<dbReference type="InterPro" id="IPR050768">
    <property type="entry name" value="UPF0353/GerABKA_families"/>
</dbReference>
<dbReference type="AlphaFoldDB" id="A0A2V3W405"/>
<dbReference type="PANTHER" id="PTHR22550">
    <property type="entry name" value="SPORE GERMINATION PROTEIN"/>
    <property type="match status" value="1"/>
</dbReference>
<sequence>MRQTHKMTYVSKHLKENKNYMKEEVGATVSYDVGSRDILILERDVTIYYVNGLVDDSTIVEILKMLVRTNDLESEEDKIYDIINNRLMNQQVEAKNKLNEVTDQLLAGLIVVFIDGERNAFIVDTRHYPGRQPEEPDTERVIRGSRDGFTENVVESTALIRRRIRDKGLRNEILHVGKRSKTDVCVSYINDIANEDYVQMVKDNIQKIDIDSLVMADKALVELSVEFSWNPFPLVRYTERPDVAAHHILSGYIVLIVDTSPSVIILPTTFFDHLEHAEEYRQAPAVGTFTRWFRIIAVLASIFLLPLWLLFVLEPSLLPKALSFIGPKEVGNIPIPIQIIMADIGVEFLRMAAVHTPTPLATALGLIAAVLIGDIAINVGMFSPEVILYVAISTIGTYVTPSYELSVANKLMKLFLLLMTIFFGVSGFIIGFTISILFLVNLKTLRTPYFWPFIPFNLPALLRFIFRIPEPFIHKRPSIVYPKDHIRQASQK</sequence>
<name>A0A2V3W405_9BACI</name>
<feature type="transmembrane region" description="Helical" evidence="5">
    <location>
        <begin position="360"/>
        <end position="380"/>
    </location>
</feature>
<evidence type="ECO:0000313" key="7">
    <source>
        <dbReference type="Proteomes" id="UP000247978"/>
    </source>
</evidence>
<comment type="similarity">
    <text evidence="2 4">Belongs to the GerABKA family.</text>
</comment>
<dbReference type="RefSeq" id="WP_110394531.1">
    <property type="nucleotide sequence ID" value="NZ_JADIJL010000009.1"/>
</dbReference>
<feature type="transmembrane region" description="Helical" evidence="5">
    <location>
        <begin position="249"/>
        <end position="271"/>
    </location>
</feature>
<organism evidence="6 7">
    <name type="scientific">Pseudogracilibacillus auburnensis</name>
    <dbReference type="NCBI Taxonomy" id="1494959"/>
    <lineage>
        <taxon>Bacteria</taxon>
        <taxon>Bacillati</taxon>
        <taxon>Bacillota</taxon>
        <taxon>Bacilli</taxon>
        <taxon>Bacillales</taxon>
        <taxon>Bacillaceae</taxon>
        <taxon>Pseudogracilibacillus</taxon>
    </lineage>
</organism>
<evidence type="ECO:0000256" key="2">
    <source>
        <dbReference type="ARBA" id="ARBA00005278"/>
    </source>
</evidence>
<proteinExistence type="inferred from homology"/>
<keyword evidence="5" id="KW-1133">Transmembrane helix</keyword>
<feature type="transmembrane region" description="Helical" evidence="5">
    <location>
        <begin position="449"/>
        <end position="466"/>
    </location>
</feature>
<reference evidence="6 7" key="1">
    <citation type="submission" date="2018-05" db="EMBL/GenBank/DDBJ databases">
        <title>Genomic Encyclopedia of Type Strains, Phase IV (KMG-IV): sequencing the most valuable type-strain genomes for metagenomic binning, comparative biology and taxonomic classification.</title>
        <authorList>
            <person name="Goeker M."/>
        </authorList>
    </citation>
    <scope>NUCLEOTIDE SEQUENCE [LARGE SCALE GENOMIC DNA]</scope>
    <source>
        <strain evidence="6 7">DSM 28556</strain>
    </source>
</reference>
<dbReference type="Pfam" id="PF03323">
    <property type="entry name" value="GerA"/>
    <property type="match status" value="1"/>
</dbReference>